<accession>A0A1B6M413</accession>
<gene>
    <name evidence="2" type="ORF">g.24767</name>
</gene>
<feature type="compositionally biased region" description="Polar residues" evidence="1">
    <location>
        <begin position="131"/>
        <end position="145"/>
    </location>
</feature>
<feature type="non-terminal residue" evidence="2">
    <location>
        <position position="1"/>
    </location>
</feature>
<evidence type="ECO:0000313" key="2">
    <source>
        <dbReference type="EMBL" id="JAT30659.1"/>
    </source>
</evidence>
<proteinExistence type="predicted"/>
<organism evidence="2">
    <name type="scientific">Graphocephala atropunctata</name>
    <dbReference type="NCBI Taxonomy" id="36148"/>
    <lineage>
        <taxon>Eukaryota</taxon>
        <taxon>Metazoa</taxon>
        <taxon>Ecdysozoa</taxon>
        <taxon>Arthropoda</taxon>
        <taxon>Hexapoda</taxon>
        <taxon>Insecta</taxon>
        <taxon>Pterygota</taxon>
        <taxon>Neoptera</taxon>
        <taxon>Paraneoptera</taxon>
        <taxon>Hemiptera</taxon>
        <taxon>Auchenorrhyncha</taxon>
        <taxon>Membracoidea</taxon>
        <taxon>Cicadellidae</taxon>
        <taxon>Cicadellinae</taxon>
        <taxon>Cicadellini</taxon>
        <taxon>Graphocephala</taxon>
    </lineage>
</organism>
<feature type="compositionally biased region" description="Low complexity" evidence="1">
    <location>
        <begin position="77"/>
        <end position="88"/>
    </location>
</feature>
<feature type="region of interest" description="Disordered" evidence="1">
    <location>
        <begin position="76"/>
        <end position="173"/>
    </location>
</feature>
<feature type="compositionally biased region" description="Basic and acidic residues" evidence="1">
    <location>
        <begin position="160"/>
        <end position="171"/>
    </location>
</feature>
<dbReference type="EMBL" id="GEBQ01009318">
    <property type="protein sequence ID" value="JAT30659.1"/>
    <property type="molecule type" value="Transcribed_RNA"/>
</dbReference>
<feature type="compositionally biased region" description="Polar residues" evidence="1">
    <location>
        <begin position="105"/>
        <end position="115"/>
    </location>
</feature>
<evidence type="ECO:0000256" key="1">
    <source>
        <dbReference type="SAM" id="MobiDB-lite"/>
    </source>
</evidence>
<reference evidence="2" key="1">
    <citation type="submission" date="2015-11" db="EMBL/GenBank/DDBJ databases">
        <title>De novo transcriptome assembly of four potential Pierce s Disease insect vectors from Arizona vineyards.</title>
        <authorList>
            <person name="Tassone E.E."/>
        </authorList>
    </citation>
    <scope>NUCLEOTIDE SEQUENCE</scope>
</reference>
<dbReference type="AlphaFoldDB" id="A0A1B6M413"/>
<feature type="non-terminal residue" evidence="2">
    <location>
        <position position="198"/>
    </location>
</feature>
<protein>
    <submittedName>
        <fullName evidence="2">Uncharacterized protein</fullName>
    </submittedName>
</protein>
<name>A0A1B6M413_9HEMI</name>
<sequence length="198" mass="22896">RFQAKKQHLSLKFTAQQHPNTFHTGKSPVVDVFTVFIYLRRNHQPTMFGTPTFAEHTFEKKSLPLRFQNAEKKMILRTRSPSASPTSSDSKRNSLISTDKFLSERYTNQAYNRQPSPMGRYQPSAARGREQTSTGSAEQRRQSIVQDRAMLKTPPAVQKRVLEESHSDVVKRRSQVHCQEPLVRRHTYLKTRPRTADS</sequence>